<feature type="transmembrane region" description="Helical" evidence="1">
    <location>
        <begin position="78"/>
        <end position="97"/>
    </location>
</feature>
<dbReference type="EMBL" id="CADCVM010000383">
    <property type="protein sequence ID" value="CAA9518369.1"/>
    <property type="molecule type" value="Genomic_DNA"/>
</dbReference>
<keyword evidence="1" id="KW-0812">Transmembrane</keyword>
<evidence type="ECO:0000256" key="1">
    <source>
        <dbReference type="SAM" id="Phobius"/>
    </source>
</evidence>
<accession>A0A6J4TA96</accession>
<keyword evidence="1" id="KW-1133">Transmembrane helix</keyword>
<proteinExistence type="predicted"/>
<sequence>MNAFRDTRVLTEAALAIALAFVLGFIKVFKMPYGGSISLEMVPLILLALRQGPWVGVVSGAVYGVLNLVSDPAFFHPIQVLLDYPVAFGVLGLAGFFRPTVRGAIVGATVAVLARFVCHFVSGVVFFAAYAPEGWNPYVYSGAYNAAYLIPSLAIAIVAVVVLLRALEGSQPSPRQVRYRRSAAH</sequence>
<dbReference type="GO" id="GO:0015234">
    <property type="term" value="F:thiamine transmembrane transporter activity"/>
    <property type="evidence" value="ECO:0007669"/>
    <property type="project" value="InterPro"/>
</dbReference>
<keyword evidence="1" id="KW-0472">Membrane</keyword>
<organism evidence="2">
    <name type="scientific">uncultured Rubrobacteraceae bacterium</name>
    <dbReference type="NCBI Taxonomy" id="349277"/>
    <lineage>
        <taxon>Bacteria</taxon>
        <taxon>Bacillati</taxon>
        <taxon>Actinomycetota</taxon>
        <taxon>Rubrobacteria</taxon>
        <taxon>Rubrobacterales</taxon>
        <taxon>Rubrobacteraceae</taxon>
        <taxon>environmental samples</taxon>
    </lineage>
</organism>
<reference evidence="2" key="1">
    <citation type="submission" date="2020-02" db="EMBL/GenBank/DDBJ databases">
        <authorList>
            <person name="Meier V. D."/>
        </authorList>
    </citation>
    <scope>NUCLEOTIDE SEQUENCE</scope>
    <source>
        <strain evidence="2">AVDCRST_MAG05</strain>
    </source>
</reference>
<feature type="transmembrane region" description="Helical" evidence="1">
    <location>
        <begin position="104"/>
        <end position="131"/>
    </location>
</feature>
<feature type="transmembrane region" description="Helical" evidence="1">
    <location>
        <begin position="12"/>
        <end position="29"/>
    </location>
</feature>
<dbReference type="AlphaFoldDB" id="A0A6J4TA96"/>
<gene>
    <name evidence="2" type="ORF">AVDCRST_MAG05-3454</name>
</gene>
<dbReference type="GO" id="GO:0005886">
    <property type="term" value="C:plasma membrane"/>
    <property type="evidence" value="ECO:0007669"/>
    <property type="project" value="InterPro"/>
</dbReference>
<dbReference type="InterPro" id="IPR012651">
    <property type="entry name" value="Thia_Transptr_ThiT"/>
</dbReference>
<dbReference type="NCBIfam" id="TIGR02357">
    <property type="entry name" value="ECF_ThiT_YuaJ"/>
    <property type="match status" value="1"/>
</dbReference>
<protein>
    <submittedName>
        <fullName evidence="2">Substrate-specific component ThiT of thiamin ECF transporter</fullName>
    </submittedName>
</protein>
<dbReference type="Gene3D" id="1.10.1760.20">
    <property type="match status" value="1"/>
</dbReference>
<evidence type="ECO:0000313" key="2">
    <source>
        <dbReference type="EMBL" id="CAA9518369.1"/>
    </source>
</evidence>
<name>A0A6J4TA96_9ACTN</name>
<feature type="transmembrane region" description="Helical" evidence="1">
    <location>
        <begin position="143"/>
        <end position="167"/>
    </location>
</feature>
<dbReference type="Pfam" id="PF09515">
    <property type="entry name" value="Thia_YuaJ"/>
    <property type="match status" value="1"/>
</dbReference>